<evidence type="ECO:0000313" key="3">
    <source>
        <dbReference type="Proteomes" id="UP000249739"/>
    </source>
</evidence>
<dbReference type="Pfam" id="PF10688">
    <property type="entry name" value="Imp-YgjV"/>
    <property type="match status" value="1"/>
</dbReference>
<protein>
    <submittedName>
        <fullName evidence="2">Uncharacterized protein</fullName>
    </submittedName>
</protein>
<evidence type="ECO:0000313" key="2">
    <source>
        <dbReference type="EMBL" id="PZP54529.1"/>
    </source>
</evidence>
<dbReference type="AlphaFoldDB" id="A0A2W5HL84"/>
<name>A0A2W5HL84_9BACT</name>
<keyword evidence="1" id="KW-0812">Transmembrane</keyword>
<feature type="transmembrane region" description="Helical" evidence="1">
    <location>
        <begin position="53"/>
        <end position="77"/>
    </location>
</feature>
<keyword evidence="1" id="KW-1133">Transmembrane helix</keyword>
<comment type="caution">
    <text evidence="2">The sequence shown here is derived from an EMBL/GenBank/DDBJ whole genome shotgun (WGS) entry which is preliminary data.</text>
</comment>
<sequence>MNLFIEQLSQQVSNPYSLFFFLAFALSLFMFHMKARRKILATKFLSDANYATYYFLIGGLPGAMGAMIAGLGGLVQAITPDKHFQKTRYWRLGVAIILSLIAIYFSAAKSTDLLPLFAIIIGRLAEMSSTPQKVRLRMALTFPPWMVYNILHGYHLLVFANTAVLFSLFWAIWQHHSIKHRVEPV</sequence>
<feature type="transmembrane region" description="Helical" evidence="1">
    <location>
        <begin position="12"/>
        <end position="33"/>
    </location>
</feature>
<feature type="transmembrane region" description="Helical" evidence="1">
    <location>
        <begin position="89"/>
        <end position="107"/>
    </location>
</feature>
<evidence type="ECO:0000256" key="1">
    <source>
        <dbReference type="SAM" id="Phobius"/>
    </source>
</evidence>
<dbReference type="EMBL" id="QFOT01000129">
    <property type="protein sequence ID" value="PZP54529.1"/>
    <property type="molecule type" value="Genomic_DNA"/>
</dbReference>
<accession>A0A2W5HL84</accession>
<feature type="transmembrane region" description="Helical" evidence="1">
    <location>
        <begin position="153"/>
        <end position="173"/>
    </location>
</feature>
<dbReference type="Proteomes" id="UP000249739">
    <property type="component" value="Unassembled WGS sequence"/>
</dbReference>
<keyword evidence="1" id="KW-0472">Membrane</keyword>
<gene>
    <name evidence="2" type="ORF">DI586_09610</name>
</gene>
<proteinExistence type="predicted"/>
<dbReference type="InterPro" id="IPR019629">
    <property type="entry name" value="Uncharacterised_HI1736/YgjV"/>
</dbReference>
<organism evidence="2 3">
    <name type="scientific">Micavibrio aeruginosavorus</name>
    <dbReference type="NCBI Taxonomy" id="349221"/>
    <lineage>
        <taxon>Bacteria</taxon>
        <taxon>Pseudomonadati</taxon>
        <taxon>Bdellovibrionota</taxon>
        <taxon>Bdellovibrionia</taxon>
        <taxon>Bdellovibrionales</taxon>
        <taxon>Pseudobdellovibrionaceae</taxon>
        <taxon>Micavibrio</taxon>
    </lineage>
</organism>
<reference evidence="2 3" key="1">
    <citation type="submission" date="2017-08" db="EMBL/GenBank/DDBJ databases">
        <title>Infants hospitalized years apart are colonized by the same room-sourced microbial strains.</title>
        <authorList>
            <person name="Brooks B."/>
            <person name="Olm M.R."/>
            <person name="Firek B.A."/>
            <person name="Baker R."/>
            <person name="Thomas B.C."/>
            <person name="Morowitz M.J."/>
            <person name="Banfield J.F."/>
        </authorList>
    </citation>
    <scope>NUCLEOTIDE SEQUENCE [LARGE SCALE GENOMIC DNA]</scope>
    <source>
        <strain evidence="2">S2_006_000_R2_64</strain>
    </source>
</reference>